<keyword evidence="2" id="KW-1185">Reference proteome</keyword>
<reference evidence="1" key="1">
    <citation type="journal article" date="2012" name="Nature">
        <title>The tomato genome sequence provides insights into fleshy fruit evolution.</title>
        <authorList>
            <consortium name="Tomato Genome Consortium"/>
        </authorList>
    </citation>
    <scope>NUCLEOTIDE SEQUENCE [LARGE SCALE GENOMIC DNA]</scope>
    <source>
        <strain evidence="1">cv. Heinz 1706</strain>
    </source>
</reference>
<accession>A0A494GA91</accession>
<evidence type="ECO:0000313" key="1">
    <source>
        <dbReference type="EnsemblPlants" id="Solyc00g237680.2.1"/>
    </source>
</evidence>
<dbReference type="InParanoid" id="A0A494GA91"/>
<reference evidence="1" key="2">
    <citation type="submission" date="2019-04" db="UniProtKB">
        <authorList>
            <consortium name="EnsemblPlants"/>
        </authorList>
    </citation>
    <scope>IDENTIFICATION</scope>
    <source>
        <strain evidence="1">cv. Heinz 1706</strain>
    </source>
</reference>
<dbReference type="Proteomes" id="UP000004994">
    <property type="component" value="Unassembled WGS sequence"/>
</dbReference>
<dbReference type="AlphaFoldDB" id="A0A494GA91"/>
<dbReference type="EnsemblPlants" id="Solyc00g237680.2.1">
    <property type="protein sequence ID" value="Solyc00g237680.2.1"/>
    <property type="gene ID" value="Solyc00g237680.2"/>
</dbReference>
<sequence>MSLKKNEFRIHQRTIHKTLLMLYFLLSYNRVEGQKKAIQIRGCGVRETTKKFEQASRQNSKD</sequence>
<dbReference type="Gramene" id="Solyc00g237680.2.1">
    <property type="protein sequence ID" value="Solyc00g237680.2.1"/>
    <property type="gene ID" value="Solyc00g237680.2"/>
</dbReference>
<proteinExistence type="predicted"/>
<evidence type="ECO:0000313" key="2">
    <source>
        <dbReference type="Proteomes" id="UP000004994"/>
    </source>
</evidence>
<organism evidence="1">
    <name type="scientific">Solanum lycopersicum</name>
    <name type="common">Tomato</name>
    <name type="synonym">Lycopersicon esculentum</name>
    <dbReference type="NCBI Taxonomy" id="4081"/>
    <lineage>
        <taxon>Eukaryota</taxon>
        <taxon>Viridiplantae</taxon>
        <taxon>Streptophyta</taxon>
        <taxon>Embryophyta</taxon>
        <taxon>Tracheophyta</taxon>
        <taxon>Spermatophyta</taxon>
        <taxon>Magnoliopsida</taxon>
        <taxon>eudicotyledons</taxon>
        <taxon>Gunneridae</taxon>
        <taxon>Pentapetalae</taxon>
        <taxon>asterids</taxon>
        <taxon>lamiids</taxon>
        <taxon>Solanales</taxon>
        <taxon>Solanaceae</taxon>
        <taxon>Solanoideae</taxon>
        <taxon>Solaneae</taxon>
        <taxon>Solanum</taxon>
        <taxon>Solanum subgen. Lycopersicon</taxon>
    </lineage>
</organism>
<name>A0A494GA91_SOLLC</name>
<dbReference type="PaxDb" id="4081-Solyc00g237680.1.1"/>
<protein>
    <submittedName>
        <fullName evidence="1">Uncharacterized protein</fullName>
    </submittedName>
</protein>